<dbReference type="InterPro" id="IPR036737">
    <property type="entry name" value="OmpA-like_sf"/>
</dbReference>
<name>Q1N4Z9_9GAMM</name>
<dbReference type="PANTHER" id="PTHR30329">
    <property type="entry name" value="STATOR ELEMENT OF FLAGELLAR MOTOR COMPLEX"/>
    <property type="match status" value="1"/>
</dbReference>
<dbReference type="PROSITE" id="PS51123">
    <property type="entry name" value="OMPA_2"/>
    <property type="match status" value="1"/>
</dbReference>
<dbReference type="Gene3D" id="3.30.1330.60">
    <property type="entry name" value="OmpA-like domain"/>
    <property type="match status" value="1"/>
</dbReference>
<evidence type="ECO:0000259" key="2">
    <source>
        <dbReference type="PROSITE" id="PS51123"/>
    </source>
</evidence>
<gene>
    <name evidence="3" type="ORF">RED65_00925</name>
</gene>
<dbReference type="STRING" id="207949.RED65_00925"/>
<organism evidence="3 4">
    <name type="scientific">Bermanella marisrubri</name>
    <dbReference type="NCBI Taxonomy" id="207949"/>
    <lineage>
        <taxon>Bacteria</taxon>
        <taxon>Pseudomonadati</taxon>
        <taxon>Pseudomonadota</taxon>
        <taxon>Gammaproteobacteria</taxon>
        <taxon>Oceanospirillales</taxon>
        <taxon>Oceanospirillaceae</taxon>
        <taxon>Bermanella</taxon>
    </lineage>
</organism>
<dbReference type="EMBL" id="AAQH01000002">
    <property type="protein sequence ID" value="EAT13279.1"/>
    <property type="molecule type" value="Genomic_DNA"/>
</dbReference>
<evidence type="ECO:0000256" key="1">
    <source>
        <dbReference type="PROSITE-ProRule" id="PRU00473"/>
    </source>
</evidence>
<accession>Q1N4Z9</accession>
<dbReference type="GO" id="GO:0016020">
    <property type="term" value="C:membrane"/>
    <property type="evidence" value="ECO:0007669"/>
    <property type="project" value="UniProtKB-UniRule"/>
</dbReference>
<dbReference type="InterPro" id="IPR050330">
    <property type="entry name" value="Bact_OuterMem_StrucFunc"/>
</dbReference>
<dbReference type="OrthoDB" id="9792021at2"/>
<keyword evidence="1" id="KW-0472">Membrane</keyword>
<comment type="caution">
    <text evidence="3">The sequence shown here is derived from an EMBL/GenBank/DDBJ whole genome shotgun (WGS) entry which is preliminary data.</text>
</comment>
<keyword evidence="4" id="KW-1185">Reference proteome</keyword>
<evidence type="ECO:0000313" key="3">
    <source>
        <dbReference type="EMBL" id="EAT13279.1"/>
    </source>
</evidence>
<protein>
    <recommendedName>
        <fullName evidence="2">OmpA-like domain-containing protein</fullName>
    </recommendedName>
</protein>
<feature type="domain" description="OmpA-like" evidence="2">
    <location>
        <begin position="597"/>
        <end position="713"/>
    </location>
</feature>
<dbReference type="Proteomes" id="UP000004263">
    <property type="component" value="Unassembled WGS sequence"/>
</dbReference>
<dbReference type="SUPFAM" id="SSF103088">
    <property type="entry name" value="OmpA-like"/>
    <property type="match status" value="1"/>
</dbReference>
<dbReference type="HOGENOM" id="CLU_003780_0_0_6"/>
<dbReference type="CDD" id="cd07185">
    <property type="entry name" value="OmpA_C-like"/>
    <property type="match status" value="1"/>
</dbReference>
<dbReference type="RefSeq" id="WP_007017663.1">
    <property type="nucleotide sequence ID" value="NZ_CH724114.1"/>
</dbReference>
<proteinExistence type="predicted"/>
<dbReference type="Pfam" id="PF00691">
    <property type="entry name" value="OmpA"/>
    <property type="match status" value="1"/>
</dbReference>
<reference evidence="3 4" key="1">
    <citation type="submission" date="2006-03" db="EMBL/GenBank/DDBJ databases">
        <authorList>
            <person name="Pinhassi J."/>
            <person name="Pedros-Alio C."/>
            <person name="Ferriera S."/>
            <person name="Johnson J."/>
            <person name="Kravitz S."/>
            <person name="Halpern A."/>
            <person name="Remington K."/>
            <person name="Beeson K."/>
            <person name="Tran B."/>
            <person name="Rogers Y.-H."/>
            <person name="Friedman R."/>
            <person name="Venter J.C."/>
        </authorList>
    </citation>
    <scope>NUCLEOTIDE SEQUENCE [LARGE SCALE GENOMIC DNA]</scope>
    <source>
        <strain evidence="3 4">RED65</strain>
    </source>
</reference>
<sequence length="1644" mass="184556">MGQQEKDIRKVKNVYLLGVKQDQNGGIVENSARPIANTFLALKSDEWVLASYTELDETGNPINVNQVKGASQLFLTNQFGAISNFESGKTNNQAVQDITPFTLGNELTAIPKQTTVYFPPQQLIMYNLVAKGYENWIDEVRKNIDQIAGMSGSGLSIDDDRRVLSVEKHLEKVIEDPKSNDDRAYNQWLTELANSGIETIDAIVVPQTRVLAIIFSSEKYENSTVRVFNRQGKPVFSSSPHSVTSDTRYGLVEKLKDTNMSVCAALFYDPLNEFSEDLDQEDQVYRIEVSLDEQYGVGLGIQNNQYSLVERLRFPITNIAGEFEILNGDAISLEEAMIKQFPASYKHIIDKINSSEDPAEVAQNIKENNQGFSSYIHGLHGTLSGTKTAAGILGAEHGILAAKNVGALLASQTQILSSIKTGNVSLQDSISLAFNVYDSAGGIAKLVKDIPKDKSSIPNVPAYIKGITSSIQNTKALDAVRNVSAKIAGAHESIDLSNVVKIDDNFKSILKKTNGYFKKADDIVGTPIDALSLVNSIKEIVDVYEDEEKSSARYKSLMLDYAKQVQMVVRTEVSDSEKQKAKEKIIEFKNQHVYVEKKPDGDVYNLFVTFAFDRSQFKPDNSFEDFKELFNSLPSSTKLTLIGHTCSIGTAEYNLGLSLRRAESVRKALGFSDKDSERVFVEGRGMTDPAYDNSTEAGRQKNRRVVAQISLNLDKSYFPSREGLDVLERARSIYTLNFSQQDAAAKKAAIAAIDLVMGAPTVHPLHAAAALLWYVGGLLMDAGQYADKLIFGEHSLGELNKLDQQGLLSAANQTLLVAGQEHKDGRNADDVLNEQFRLRAEALSGLQRLLMRCAIENGDWLDRIRSGGDFIDYADDREAFDFQSNLAHYRVEDYIDRYLLSDGWELEMGPIFPVALDEQWIQLVETGQVDNLPEKPDANEIDRKIAELRQHLATSFNPSDLLFPVFLISEDARKLKKQVLQGLAANPILGANYIWQNTKNVVSGYRDHTITAKFQKYMPIHYTASQDFSSLASTLKPTFKELDSSIYLDMNICHRSIGAKGKGGWSKMTERSELTPFDQVRITVILDTKNNESIKEMIDSNDRSICFLPIQVSPIRLDGWNMEGPATKAYVKKLSEDDLIGQDKDLLEKHGIDIKDAYGAIIIPFYMFGTNQIFGTKPMAGAFSSWLNTSGDEIEGLWNWDKTWEMDYGFQVVVANQANTKKLVTFDGGLDEFTLTLNGQRIHTLTNAKGFSQEVPEKHLINSEFLAIGKEAQTYPTLFKGAKSFCLMRAMGVEGGRYIFPHRLWSKGISLKKDRNGFPRKNVAQLDNFRWNRPVELAIIVVCDDIEKDNYENQNLNWRSVPASIRLHKVAGSLNWIDGPSFNTSLKYIGEIKESESDVRLVWDDESEKLPEKIQRIQRLLTRDQDDTNTDKDSLRRLKLLSGFDADDNLLEDLIESWLPSSSKYVYAATVKLDYQTATGFMHEGIRPFSVITNPSLQLRARGWDLGVKLTTKGNSGFNDTDVTGQYSLPYPTGFEDPEAHWYKPIAHRRDFEEAIEKADKIIEVNKVIAENNQAFSDTEAYDPLEPISPMVPWQLMNRESPQFWTGKRKDFVESWLKDNTNRFLPMSEHAVLASQQEVVDEFN</sequence>
<dbReference type="PANTHER" id="PTHR30329:SF21">
    <property type="entry name" value="LIPOPROTEIN YIAD-RELATED"/>
    <property type="match status" value="1"/>
</dbReference>
<evidence type="ECO:0000313" key="4">
    <source>
        <dbReference type="Proteomes" id="UP000004263"/>
    </source>
</evidence>
<dbReference type="InterPro" id="IPR006665">
    <property type="entry name" value="OmpA-like"/>
</dbReference>